<dbReference type="FunFam" id="3.40.50.300:FF:000640">
    <property type="entry name" value="MoxR family ATPase"/>
    <property type="match status" value="1"/>
</dbReference>
<keyword evidence="7" id="KW-1185">Reference proteome</keyword>
<keyword evidence="1" id="KW-0547">Nucleotide-binding</keyword>
<dbReference type="EMBL" id="QQOH01000005">
    <property type="protein sequence ID" value="RDE18535.1"/>
    <property type="molecule type" value="Genomic_DNA"/>
</dbReference>
<dbReference type="InterPro" id="IPR011703">
    <property type="entry name" value="ATPase_AAA-3"/>
</dbReference>
<evidence type="ECO:0000259" key="5">
    <source>
        <dbReference type="Pfam" id="PF17863"/>
    </source>
</evidence>
<dbReference type="GO" id="GO:0005524">
    <property type="term" value="F:ATP binding"/>
    <property type="evidence" value="ECO:0007669"/>
    <property type="project" value="UniProtKB-KW"/>
</dbReference>
<feature type="domain" description="ChlI/MoxR AAA lid" evidence="5">
    <location>
        <begin position="231"/>
        <end position="285"/>
    </location>
</feature>
<dbReference type="InterPro" id="IPR027417">
    <property type="entry name" value="P-loop_NTPase"/>
</dbReference>
<reference evidence="6 7" key="1">
    <citation type="submission" date="2018-07" db="EMBL/GenBank/DDBJ databases">
        <title>Motiliproteus coralliicola sp. nov., a bacterium isolated from Coral.</title>
        <authorList>
            <person name="Wang G."/>
        </authorList>
    </citation>
    <scope>NUCLEOTIDE SEQUENCE [LARGE SCALE GENOMIC DNA]</scope>
    <source>
        <strain evidence="6 7">C34</strain>
    </source>
</reference>
<dbReference type="Gene3D" id="1.10.8.80">
    <property type="entry name" value="Magnesium chelatase subunit I, C-Terminal domain"/>
    <property type="match status" value="1"/>
</dbReference>
<dbReference type="CDD" id="cd00009">
    <property type="entry name" value="AAA"/>
    <property type="match status" value="1"/>
</dbReference>
<comment type="similarity">
    <text evidence="3">Belongs to the MoxR family.</text>
</comment>
<dbReference type="SUPFAM" id="SSF52540">
    <property type="entry name" value="P-loop containing nucleoside triphosphate hydrolases"/>
    <property type="match status" value="1"/>
</dbReference>
<dbReference type="PANTHER" id="PTHR42759">
    <property type="entry name" value="MOXR FAMILY PROTEIN"/>
    <property type="match status" value="1"/>
</dbReference>
<dbReference type="GO" id="GO:0016887">
    <property type="term" value="F:ATP hydrolysis activity"/>
    <property type="evidence" value="ECO:0007669"/>
    <property type="project" value="InterPro"/>
</dbReference>
<dbReference type="AlphaFoldDB" id="A0A369WGF2"/>
<feature type="domain" description="ATPase AAA-3" evidence="4">
    <location>
        <begin position="31"/>
        <end position="161"/>
    </location>
</feature>
<evidence type="ECO:0000256" key="2">
    <source>
        <dbReference type="ARBA" id="ARBA00022840"/>
    </source>
</evidence>
<dbReference type="InterPro" id="IPR041628">
    <property type="entry name" value="ChlI/MoxR_AAA_lid"/>
</dbReference>
<sequence>MQAVFDQLNSVVLGKEPQIKLSLTCLLANGHLLLEDLPGMGKTVLSHALAGALGLAYKRVQFTNDLLPADLLGASIYNKDSGEFRFVEGPVFSELLLADEINRATPKTQSALLEAMEERQVSLDGETRPLPEAFFVIATQNPSEQAGTSPLPESQLDRFMVRIQMGYPAKQSELEILAGESRRQLLEQMQPAVSPPQLKAYQQACRDIPAGDQVLLYLYELLQYSRESGLFVSGVSTRGGLAVLNAAKAWAWLSGDAQLMPMHIQAVFPYVVGHRLQRRDGQSDPVRNGLDIIDQVVIPR</sequence>
<accession>A0A369WGF2</accession>
<name>A0A369WGF2_9GAMM</name>
<evidence type="ECO:0000313" key="7">
    <source>
        <dbReference type="Proteomes" id="UP000253769"/>
    </source>
</evidence>
<keyword evidence="2" id="KW-0067">ATP-binding</keyword>
<gene>
    <name evidence="6" type="ORF">DV711_16775</name>
</gene>
<evidence type="ECO:0000259" key="4">
    <source>
        <dbReference type="Pfam" id="PF07726"/>
    </source>
</evidence>
<evidence type="ECO:0000256" key="1">
    <source>
        <dbReference type="ARBA" id="ARBA00022741"/>
    </source>
</evidence>
<organism evidence="6 7">
    <name type="scientific">Motiliproteus coralliicola</name>
    <dbReference type="NCBI Taxonomy" id="2283196"/>
    <lineage>
        <taxon>Bacteria</taxon>
        <taxon>Pseudomonadati</taxon>
        <taxon>Pseudomonadota</taxon>
        <taxon>Gammaproteobacteria</taxon>
        <taxon>Oceanospirillales</taxon>
        <taxon>Oceanospirillaceae</taxon>
        <taxon>Motiliproteus</taxon>
    </lineage>
</organism>
<dbReference type="OrthoDB" id="9808397at2"/>
<dbReference type="PANTHER" id="PTHR42759:SF5">
    <property type="entry name" value="METHANOL DEHYDROGENASE REGULATOR"/>
    <property type="match status" value="1"/>
</dbReference>
<dbReference type="InterPro" id="IPR050764">
    <property type="entry name" value="CbbQ/NirQ/NorQ/GpvN"/>
</dbReference>
<protein>
    <submittedName>
        <fullName evidence="6">AAA family ATPase</fullName>
    </submittedName>
</protein>
<dbReference type="Pfam" id="PF17863">
    <property type="entry name" value="AAA_lid_2"/>
    <property type="match status" value="1"/>
</dbReference>
<dbReference type="Gene3D" id="3.40.50.300">
    <property type="entry name" value="P-loop containing nucleotide triphosphate hydrolases"/>
    <property type="match status" value="1"/>
</dbReference>
<comment type="caution">
    <text evidence="6">The sequence shown here is derived from an EMBL/GenBank/DDBJ whole genome shotgun (WGS) entry which is preliminary data.</text>
</comment>
<dbReference type="Proteomes" id="UP000253769">
    <property type="component" value="Unassembled WGS sequence"/>
</dbReference>
<evidence type="ECO:0000313" key="6">
    <source>
        <dbReference type="EMBL" id="RDE18535.1"/>
    </source>
</evidence>
<dbReference type="Pfam" id="PF07726">
    <property type="entry name" value="AAA_3"/>
    <property type="match status" value="1"/>
</dbReference>
<evidence type="ECO:0000256" key="3">
    <source>
        <dbReference type="ARBA" id="ARBA00061607"/>
    </source>
</evidence>
<dbReference type="PIRSF" id="PIRSF002849">
    <property type="entry name" value="AAA_ATPase_chaperone_MoxR_prd"/>
    <property type="match status" value="1"/>
</dbReference>
<proteinExistence type="inferred from homology"/>